<name>A0A397U789_9GLOM</name>
<evidence type="ECO:0000313" key="2">
    <source>
        <dbReference type="EMBL" id="RIB04957.1"/>
    </source>
</evidence>
<dbReference type="Gene3D" id="1.10.720.30">
    <property type="entry name" value="SAP domain"/>
    <property type="match status" value="1"/>
</dbReference>
<protein>
    <recommendedName>
        <fullName evidence="1">SAP domain-containing protein</fullName>
    </recommendedName>
</protein>
<comment type="caution">
    <text evidence="2">The sequence shown here is derived from an EMBL/GenBank/DDBJ whole genome shotgun (WGS) entry which is preliminary data.</text>
</comment>
<dbReference type="OrthoDB" id="2493155at2759"/>
<reference evidence="2 3" key="1">
    <citation type="submission" date="2018-06" db="EMBL/GenBank/DDBJ databases">
        <title>Comparative genomics reveals the genomic features of Rhizophagus irregularis, R. cerebriforme, R. diaphanum and Gigaspora rosea, and their symbiotic lifestyle signature.</title>
        <authorList>
            <person name="Morin E."/>
            <person name="San Clemente H."/>
            <person name="Chen E.C.H."/>
            <person name="De La Providencia I."/>
            <person name="Hainaut M."/>
            <person name="Kuo A."/>
            <person name="Kohler A."/>
            <person name="Murat C."/>
            <person name="Tang N."/>
            <person name="Roy S."/>
            <person name="Loubradou J."/>
            <person name="Henrissat B."/>
            <person name="Grigoriev I.V."/>
            <person name="Corradi N."/>
            <person name="Roux C."/>
            <person name="Martin F.M."/>
        </authorList>
    </citation>
    <scope>NUCLEOTIDE SEQUENCE [LARGE SCALE GENOMIC DNA]</scope>
    <source>
        <strain evidence="2 3">DAOM 194757</strain>
    </source>
</reference>
<dbReference type="PROSITE" id="PS50800">
    <property type="entry name" value="SAP"/>
    <property type="match status" value="1"/>
</dbReference>
<proteinExistence type="predicted"/>
<dbReference type="Proteomes" id="UP000266673">
    <property type="component" value="Unassembled WGS sequence"/>
</dbReference>
<evidence type="ECO:0000313" key="3">
    <source>
        <dbReference type="Proteomes" id="UP000266673"/>
    </source>
</evidence>
<dbReference type="EMBL" id="QKWP01002079">
    <property type="protein sequence ID" value="RIB04957.1"/>
    <property type="molecule type" value="Genomic_DNA"/>
</dbReference>
<organism evidence="2 3">
    <name type="scientific">Gigaspora rosea</name>
    <dbReference type="NCBI Taxonomy" id="44941"/>
    <lineage>
        <taxon>Eukaryota</taxon>
        <taxon>Fungi</taxon>
        <taxon>Fungi incertae sedis</taxon>
        <taxon>Mucoromycota</taxon>
        <taxon>Glomeromycotina</taxon>
        <taxon>Glomeromycetes</taxon>
        <taxon>Diversisporales</taxon>
        <taxon>Gigasporaceae</taxon>
        <taxon>Gigaspora</taxon>
    </lineage>
</organism>
<dbReference type="AlphaFoldDB" id="A0A397U789"/>
<sequence>MVNGYLRGGEWKFVRPLLFLLLAQHKSSLVVNHMVIKSMAQIESDSDLQEILSTALPSSSNSGEDSEKISQQALRISMGRLSLETLKMLCKAEGLSELGTKKELVERLSGRIVNKAKGKDKEEVSNQSKNTREGRIGIDFDGGVCEGFFDKRLETSEGGMGARGFSTPDLQYIALERSLEKTVQTTMEKVVYDIKKSVQTTRNIYLIKVISVRPLKAF</sequence>
<accession>A0A397U789</accession>
<dbReference type="InterPro" id="IPR003034">
    <property type="entry name" value="SAP_dom"/>
</dbReference>
<keyword evidence="3" id="KW-1185">Reference proteome</keyword>
<evidence type="ECO:0000259" key="1">
    <source>
        <dbReference type="PROSITE" id="PS50800"/>
    </source>
</evidence>
<gene>
    <name evidence="2" type="ORF">C2G38_2048001</name>
</gene>
<dbReference type="InterPro" id="IPR036361">
    <property type="entry name" value="SAP_dom_sf"/>
</dbReference>
<feature type="domain" description="SAP" evidence="1">
    <location>
        <begin position="78"/>
        <end position="112"/>
    </location>
</feature>